<dbReference type="PANTHER" id="PTHR33055:SF3">
    <property type="entry name" value="PUTATIVE TRANSPOSASE FOR IS117-RELATED"/>
    <property type="match status" value="1"/>
</dbReference>
<dbReference type="GO" id="GO:0004803">
    <property type="term" value="F:transposase activity"/>
    <property type="evidence" value="ECO:0007669"/>
    <property type="project" value="InterPro"/>
</dbReference>
<dbReference type="Proteomes" id="UP000634206">
    <property type="component" value="Unassembled WGS sequence"/>
</dbReference>
<name>A0AAE2V8K3_9BACT</name>
<dbReference type="InterPro" id="IPR047650">
    <property type="entry name" value="Transpos_IS110"/>
</dbReference>
<keyword evidence="4" id="KW-1185">Reference proteome</keyword>
<evidence type="ECO:0000313" key="4">
    <source>
        <dbReference type="Proteomes" id="UP000634206"/>
    </source>
</evidence>
<accession>A0AAE2V8K3</accession>
<proteinExistence type="predicted"/>
<evidence type="ECO:0000259" key="1">
    <source>
        <dbReference type="Pfam" id="PF01548"/>
    </source>
</evidence>
<reference evidence="3" key="1">
    <citation type="submission" date="2021-01" db="EMBL/GenBank/DDBJ databases">
        <title>Modified the classification status of verrucomicrobia.</title>
        <authorList>
            <person name="Feng X."/>
        </authorList>
    </citation>
    <scope>NUCLEOTIDE SEQUENCE</scope>
    <source>
        <strain evidence="3">5K15</strain>
    </source>
</reference>
<dbReference type="EMBL" id="JAENIG010000007">
    <property type="protein sequence ID" value="MBK1855702.1"/>
    <property type="molecule type" value="Genomic_DNA"/>
</dbReference>
<sequence>MISLFIGIDRSDKCIDVHLLDQQGNDHSHAQILTDPHSLTAWANEILDLLPAGTSAALCIEQPCINLTGFFRRFPSFKLYLINPMILKRYRETFNISKAKDDKKDAHHLAKLLFEKHNVLKPWHAGDPTAAKLAVLTEKRRQLVVQRGSISNKLIQLLKDYYPQAFELYGKTIYAPLACAFLKKWPSLQAIQKATPASIERFYIQHSSRRPYLIERRLKLIDQAISITDDPSIIEPYSALTVAFAEQLSTISKNIQAFDKMISATVDSHPDAYIFQSLPGAGDQLSARLLAFFGNDRSKYRNVNAVLDHSGISPVTKQSGQHRVVHRRYSCPKFAHQTFVEWAGQTINKST</sequence>
<organism evidence="3 4">
    <name type="scientific">Oceaniferula flava</name>
    <dbReference type="NCBI Taxonomy" id="2800421"/>
    <lineage>
        <taxon>Bacteria</taxon>
        <taxon>Pseudomonadati</taxon>
        <taxon>Verrucomicrobiota</taxon>
        <taxon>Verrucomicrobiia</taxon>
        <taxon>Verrucomicrobiales</taxon>
        <taxon>Verrucomicrobiaceae</taxon>
        <taxon>Oceaniferula</taxon>
    </lineage>
</organism>
<dbReference type="AlphaFoldDB" id="A0AAE2V8K3"/>
<dbReference type="PANTHER" id="PTHR33055">
    <property type="entry name" value="TRANSPOSASE FOR INSERTION SEQUENCE ELEMENT IS1111A"/>
    <property type="match status" value="1"/>
</dbReference>
<comment type="caution">
    <text evidence="3">The sequence shown here is derived from an EMBL/GenBank/DDBJ whole genome shotgun (WGS) entry which is preliminary data.</text>
</comment>
<feature type="domain" description="Transposase IS110-like N-terminal" evidence="1">
    <location>
        <begin position="6"/>
        <end position="163"/>
    </location>
</feature>
<dbReference type="Pfam" id="PF02371">
    <property type="entry name" value="Transposase_20"/>
    <property type="match status" value="1"/>
</dbReference>
<dbReference type="GO" id="GO:0003677">
    <property type="term" value="F:DNA binding"/>
    <property type="evidence" value="ECO:0007669"/>
    <property type="project" value="InterPro"/>
</dbReference>
<dbReference type="InterPro" id="IPR003346">
    <property type="entry name" value="Transposase_20"/>
</dbReference>
<gene>
    <name evidence="3" type="ORF">JIN83_12075</name>
</gene>
<evidence type="ECO:0000259" key="2">
    <source>
        <dbReference type="Pfam" id="PF02371"/>
    </source>
</evidence>
<dbReference type="Pfam" id="PF01548">
    <property type="entry name" value="DEDD_Tnp_IS110"/>
    <property type="match status" value="1"/>
</dbReference>
<dbReference type="RefSeq" id="WP_309490313.1">
    <property type="nucleotide sequence ID" value="NZ_JAENIG010000007.1"/>
</dbReference>
<feature type="domain" description="Transposase IS116/IS110/IS902 C-terminal" evidence="2">
    <location>
        <begin position="274"/>
        <end position="347"/>
    </location>
</feature>
<protein>
    <submittedName>
        <fullName evidence="3">Transposase</fullName>
    </submittedName>
</protein>
<dbReference type="GO" id="GO:0006313">
    <property type="term" value="P:DNA transposition"/>
    <property type="evidence" value="ECO:0007669"/>
    <property type="project" value="InterPro"/>
</dbReference>
<evidence type="ECO:0000313" key="3">
    <source>
        <dbReference type="EMBL" id="MBK1855702.1"/>
    </source>
</evidence>
<dbReference type="InterPro" id="IPR002525">
    <property type="entry name" value="Transp_IS110-like_N"/>
</dbReference>